<organism evidence="1 2">
    <name type="scientific">Thalassobacterium maritimum</name>
    <dbReference type="NCBI Taxonomy" id="3041265"/>
    <lineage>
        <taxon>Bacteria</taxon>
        <taxon>Pseudomonadati</taxon>
        <taxon>Verrucomicrobiota</taxon>
        <taxon>Opitutia</taxon>
        <taxon>Puniceicoccales</taxon>
        <taxon>Coraliomargaritaceae</taxon>
        <taxon>Thalassobacterium</taxon>
    </lineage>
</organism>
<sequence>MKEAHLSALSYEDALQAFSDQSLFENKTWRYSPEAFPLTSAQVKQIEQIGQACYEFYKAQETLYLRSVEGKNLLRNRPLKAPWVAAYLDRGKPEALIAHARAKALRGTVPMVIRPDLLVTEDGFAVTEIDSVPGGIGLTAFLNRLYTDVHGDALIGAGAQDMVTAFYEVLASRVPNVSAPYVAILVSDEAATYRPEMEWLASQLRQLGKRVHVFHPDDVMPLGDDICVGIDGDPQKVDVIYRFWELFDLANVSIAEFLLKAREAAQVRLTPPMRPFQEEKLSLALFHHHILEDFWRENLSKQSYKVLAKVIPQSWVMDPVELPPNAVLDAPYVGGKPMTDWSQLINASKKERNLIIKISGFHESAWGARSVTLGSDSSRSDWESAIQQAITMADTSLHILQTYEKPKRLRHPVYRDDGSLYQMEGRMRLCPYYFVDDSVKTANLQGILATLCPADKKIIHGMKDAALLPCFLQSESELNG</sequence>
<evidence type="ECO:0000313" key="1">
    <source>
        <dbReference type="EMBL" id="MDQ8208953.1"/>
    </source>
</evidence>
<dbReference type="RefSeq" id="WP_308951695.1">
    <property type="nucleotide sequence ID" value="NZ_JARXHW010000046.1"/>
</dbReference>
<keyword evidence="2" id="KW-1185">Reference proteome</keyword>
<dbReference type="Proteomes" id="UP001225316">
    <property type="component" value="Unassembled WGS sequence"/>
</dbReference>
<protein>
    <recommendedName>
        <fullName evidence="3">ATP-grasp domain-containing protein</fullName>
    </recommendedName>
</protein>
<comment type="caution">
    <text evidence="1">The sequence shown here is derived from an EMBL/GenBank/DDBJ whole genome shotgun (WGS) entry which is preliminary data.</text>
</comment>
<dbReference type="EMBL" id="JARXHW010000046">
    <property type="protein sequence ID" value="MDQ8208953.1"/>
    <property type="molecule type" value="Genomic_DNA"/>
</dbReference>
<proteinExistence type="predicted"/>
<reference evidence="1 2" key="1">
    <citation type="submission" date="2023-04" db="EMBL/GenBank/DDBJ databases">
        <title>A novel bacteria isolated from coastal sediment.</title>
        <authorList>
            <person name="Liu X.-J."/>
            <person name="Du Z.-J."/>
        </authorList>
    </citation>
    <scope>NUCLEOTIDE SEQUENCE [LARGE SCALE GENOMIC DNA]</scope>
    <source>
        <strain evidence="1 2">SDUM461003</strain>
    </source>
</reference>
<gene>
    <name evidence="1" type="ORF">QEH52_15615</name>
</gene>
<evidence type="ECO:0000313" key="2">
    <source>
        <dbReference type="Proteomes" id="UP001225316"/>
    </source>
</evidence>
<accession>A0ABU1AXX0</accession>
<name>A0ABU1AXX0_9BACT</name>
<evidence type="ECO:0008006" key="3">
    <source>
        <dbReference type="Google" id="ProtNLM"/>
    </source>
</evidence>